<evidence type="ECO:0000313" key="1">
    <source>
        <dbReference type="EMBL" id="AWK77077.1"/>
    </source>
</evidence>
<dbReference type="KEGG" id="roz:CBI38_37265"/>
<keyword evidence="2" id="KW-1185">Reference proteome</keyword>
<proteinExistence type="predicted"/>
<protein>
    <recommendedName>
        <fullName evidence="3">Toxin-antitoxin system HicB family antitoxin</fullName>
    </recommendedName>
</protein>
<name>A0A2S2C876_9NOCA</name>
<dbReference type="SUPFAM" id="SSF47598">
    <property type="entry name" value="Ribbon-helix-helix"/>
    <property type="match status" value="1"/>
</dbReference>
<dbReference type="Proteomes" id="UP000245711">
    <property type="component" value="Plasmid pRB11"/>
</dbReference>
<dbReference type="InterPro" id="IPR010985">
    <property type="entry name" value="Ribbon_hlx_hlx"/>
</dbReference>
<evidence type="ECO:0000313" key="2">
    <source>
        <dbReference type="Proteomes" id="UP000245711"/>
    </source>
</evidence>
<accession>A0A2S2C876</accession>
<dbReference type="EMBL" id="CP021357">
    <property type="protein sequence ID" value="AWK77077.1"/>
    <property type="molecule type" value="Genomic_DNA"/>
</dbReference>
<gene>
    <name evidence="1" type="ORF">CBI38_37265</name>
</gene>
<evidence type="ECO:0008006" key="3">
    <source>
        <dbReference type="Google" id="ProtNLM"/>
    </source>
</evidence>
<organism evidence="1 2">
    <name type="scientific">Rhodococcus oxybenzonivorans</name>
    <dbReference type="NCBI Taxonomy" id="1990687"/>
    <lineage>
        <taxon>Bacteria</taxon>
        <taxon>Bacillati</taxon>
        <taxon>Actinomycetota</taxon>
        <taxon>Actinomycetes</taxon>
        <taxon>Mycobacteriales</taxon>
        <taxon>Nocardiaceae</taxon>
        <taxon>Rhodococcus</taxon>
    </lineage>
</organism>
<sequence>MAQPSTRRIGRPSKGERTRLVTRVPVELKAAVHRAAREHDMTENDYVSAILAAEIGLTDLVAPIQQEVLPQTA</sequence>
<keyword evidence="1" id="KW-0614">Plasmid</keyword>
<geneLocation type="plasmid" evidence="2">
    <name>prb11</name>
</geneLocation>
<reference evidence="1 2" key="1">
    <citation type="submission" date="2017-05" db="EMBL/GenBank/DDBJ databases">
        <title>Isolation of Rhodococcus sp. S2-17 biodegrading of BP-3.</title>
        <authorList>
            <person name="Lee Y."/>
            <person name="Kim K.H."/>
            <person name="Chun B.H."/>
            <person name="Jung H.S."/>
            <person name="Jeon C.O."/>
        </authorList>
    </citation>
    <scope>NUCLEOTIDE SEQUENCE [LARGE SCALE GENOMIC DNA]</scope>
    <source>
        <strain evidence="1 2">S2-17</strain>
        <plasmid evidence="2">prb11</plasmid>
    </source>
</reference>
<dbReference type="AlphaFoldDB" id="A0A2S2C876"/>
<dbReference type="GO" id="GO:0006355">
    <property type="term" value="P:regulation of DNA-templated transcription"/>
    <property type="evidence" value="ECO:0007669"/>
    <property type="project" value="InterPro"/>
</dbReference>